<protein>
    <submittedName>
        <fullName evidence="1">DUF3006 domain-containing protein</fullName>
    </submittedName>
</protein>
<reference evidence="1 2" key="1">
    <citation type="submission" date="2020-08" db="EMBL/GenBank/DDBJ databases">
        <title>Genome public.</title>
        <authorList>
            <person name="Liu C."/>
            <person name="Sun Q."/>
        </authorList>
    </citation>
    <scope>NUCLEOTIDE SEQUENCE [LARGE SCALE GENOMIC DNA]</scope>
    <source>
        <strain evidence="1 2">NSJ-26</strain>
    </source>
</reference>
<dbReference type="EMBL" id="JACRTK010000001">
    <property type="protein sequence ID" value="MBC8589793.1"/>
    <property type="molecule type" value="Genomic_DNA"/>
</dbReference>
<dbReference type="Pfam" id="PF11213">
    <property type="entry name" value="DUF3006"/>
    <property type="match status" value="1"/>
</dbReference>
<accession>A0A926EWV4</accession>
<gene>
    <name evidence="1" type="ORF">H8689_01380</name>
</gene>
<dbReference type="Gene3D" id="6.20.120.50">
    <property type="match status" value="1"/>
</dbReference>
<dbReference type="RefSeq" id="WP_249322610.1">
    <property type="nucleotide sequence ID" value="NZ_JACRTK010000001.1"/>
</dbReference>
<sequence>MKVIIDRFEGEFALLELEDREIIDIPKRLLPEEAKEGDIIKIIIDEEETQKRKEQIQRKFNSLLAD</sequence>
<proteinExistence type="predicted"/>
<dbReference type="AlphaFoldDB" id="A0A926EWV4"/>
<evidence type="ECO:0000313" key="2">
    <source>
        <dbReference type="Proteomes" id="UP000601522"/>
    </source>
</evidence>
<keyword evidence="2" id="KW-1185">Reference proteome</keyword>
<dbReference type="InterPro" id="IPR021377">
    <property type="entry name" value="DUF3006"/>
</dbReference>
<comment type="caution">
    <text evidence="1">The sequence shown here is derived from an EMBL/GenBank/DDBJ whole genome shotgun (WGS) entry which is preliminary data.</text>
</comment>
<organism evidence="1 2">
    <name type="scientific">Wansuia hejianensis</name>
    <dbReference type="NCBI Taxonomy" id="2763667"/>
    <lineage>
        <taxon>Bacteria</taxon>
        <taxon>Bacillati</taxon>
        <taxon>Bacillota</taxon>
        <taxon>Clostridia</taxon>
        <taxon>Lachnospirales</taxon>
        <taxon>Lachnospiraceae</taxon>
        <taxon>Wansuia</taxon>
    </lineage>
</organism>
<evidence type="ECO:0000313" key="1">
    <source>
        <dbReference type="EMBL" id="MBC8589793.1"/>
    </source>
</evidence>
<name>A0A926EWV4_9FIRM</name>
<dbReference type="Proteomes" id="UP000601522">
    <property type="component" value="Unassembled WGS sequence"/>
</dbReference>